<accession>A0ABR3GTT1</accession>
<dbReference type="PANTHER" id="PTHR31394:SF1">
    <property type="entry name" value="TRANSMEMBRANE PROTEIN 199"/>
    <property type="match status" value="1"/>
</dbReference>
<sequence length="232" mass="26176">MVLLTLPPNLISAINLFNGLDSTLPEDRIAIDDLPSIEHRTVHRVSQALLASVAQTNDEERRQFRLSSLLKGCDVYIPPKPLKPEPTPEYKALMARLRAEAEEREYSALTNKPHPKSGEEDEDEYTYNDLKSHLSIIANVLLSVLATSAAVWKVASGWDVPERLALAFTSSLVVCVAEVVVFGGYLRRIDESRQAEKKRDQNEEKVVVNVWEFGPTEEIQKKGDDVLRKRRN</sequence>
<dbReference type="Pfam" id="PF11712">
    <property type="entry name" value="Vma12"/>
    <property type="match status" value="1"/>
</dbReference>
<dbReference type="EMBL" id="JBBBZM010000012">
    <property type="protein sequence ID" value="KAL0639343.1"/>
    <property type="molecule type" value="Genomic_DNA"/>
</dbReference>
<evidence type="ECO:0000313" key="8">
    <source>
        <dbReference type="EMBL" id="KAL0639343.1"/>
    </source>
</evidence>
<evidence type="ECO:0000256" key="4">
    <source>
        <dbReference type="ARBA" id="ARBA00022989"/>
    </source>
</evidence>
<dbReference type="Proteomes" id="UP001447188">
    <property type="component" value="Unassembled WGS sequence"/>
</dbReference>
<comment type="caution">
    <text evidence="8">The sequence shown here is derived from an EMBL/GenBank/DDBJ whole genome shotgun (WGS) entry which is preliminary data.</text>
</comment>
<evidence type="ECO:0000256" key="7">
    <source>
        <dbReference type="SAM" id="Phobius"/>
    </source>
</evidence>
<evidence type="ECO:0000313" key="9">
    <source>
        <dbReference type="Proteomes" id="UP001447188"/>
    </source>
</evidence>
<feature type="transmembrane region" description="Helical" evidence="7">
    <location>
        <begin position="164"/>
        <end position="186"/>
    </location>
</feature>
<dbReference type="InterPro" id="IPR021013">
    <property type="entry name" value="ATPase_Vma12"/>
</dbReference>
<dbReference type="PANTHER" id="PTHR31394">
    <property type="entry name" value="TRANSMEMBRANE PROTEIN 199"/>
    <property type="match status" value="1"/>
</dbReference>
<evidence type="ECO:0000256" key="6">
    <source>
        <dbReference type="SAM" id="MobiDB-lite"/>
    </source>
</evidence>
<feature type="transmembrane region" description="Helical" evidence="7">
    <location>
        <begin position="134"/>
        <end position="152"/>
    </location>
</feature>
<protein>
    <recommendedName>
        <fullName evidence="10">Endoplasmic reticulum-based factor for assembly of V-ATPase-domain-containing protein</fullName>
    </recommendedName>
</protein>
<keyword evidence="5 7" id="KW-0472">Membrane</keyword>
<proteinExistence type="predicted"/>
<keyword evidence="3" id="KW-0256">Endoplasmic reticulum</keyword>
<keyword evidence="2 7" id="KW-0812">Transmembrane</keyword>
<evidence type="ECO:0000256" key="2">
    <source>
        <dbReference type="ARBA" id="ARBA00022692"/>
    </source>
</evidence>
<reference evidence="8 9" key="1">
    <citation type="submission" date="2024-02" db="EMBL/GenBank/DDBJ databases">
        <title>Discinaceae phylogenomics.</title>
        <authorList>
            <person name="Dirks A.C."/>
            <person name="James T.Y."/>
        </authorList>
    </citation>
    <scope>NUCLEOTIDE SEQUENCE [LARGE SCALE GENOMIC DNA]</scope>
    <source>
        <strain evidence="8 9">ACD0624</strain>
    </source>
</reference>
<name>A0ABR3GTT1_9PEZI</name>
<gene>
    <name evidence="8" type="ORF">Q9L58_001570</name>
</gene>
<evidence type="ECO:0008006" key="10">
    <source>
        <dbReference type="Google" id="ProtNLM"/>
    </source>
</evidence>
<feature type="region of interest" description="Disordered" evidence="6">
    <location>
        <begin position="104"/>
        <end position="124"/>
    </location>
</feature>
<evidence type="ECO:0000256" key="1">
    <source>
        <dbReference type="ARBA" id="ARBA00004477"/>
    </source>
</evidence>
<evidence type="ECO:0000256" key="5">
    <source>
        <dbReference type="ARBA" id="ARBA00023136"/>
    </source>
</evidence>
<keyword evidence="4 7" id="KW-1133">Transmembrane helix</keyword>
<keyword evidence="9" id="KW-1185">Reference proteome</keyword>
<organism evidence="8 9">
    <name type="scientific">Discina gigas</name>
    <dbReference type="NCBI Taxonomy" id="1032678"/>
    <lineage>
        <taxon>Eukaryota</taxon>
        <taxon>Fungi</taxon>
        <taxon>Dikarya</taxon>
        <taxon>Ascomycota</taxon>
        <taxon>Pezizomycotina</taxon>
        <taxon>Pezizomycetes</taxon>
        <taxon>Pezizales</taxon>
        <taxon>Discinaceae</taxon>
        <taxon>Discina</taxon>
    </lineage>
</organism>
<evidence type="ECO:0000256" key="3">
    <source>
        <dbReference type="ARBA" id="ARBA00022824"/>
    </source>
</evidence>
<comment type="subcellular location">
    <subcellularLocation>
        <location evidence="1">Endoplasmic reticulum membrane</location>
        <topology evidence="1">Multi-pass membrane protein</topology>
    </subcellularLocation>
</comment>